<evidence type="ECO:0000256" key="4">
    <source>
        <dbReference type="ARBA" id="ARBA00022475"/>
    </source>
</evidence>
<comment type="caution">
    <text evidence="11">The sequence shown here is derived from an EMBL/GenBank/DDBJ whole genome shotgun (WGS) entry which is preliminary data.</text>
</comment>
<evidence type="ECO:0000256" key="8">
    <source>
        <dbReference type="ARBA" id="ARBA00023136"/>
    </source>
</evidence>
<keyword evidence="3 9" id="KW-0813">Transport</keyword>
<evidence type="ECO:0000256" key="1">
    <source>
        <dbReference type="ARBA" id="ARBA00004429"/>
    </source>
</evidence>
<evidence type="ECO:0000256" key="9">
    <source>
        <dbReference type="RuleBase" id="RU363032"/>
    </source>
</evidence>
<evidence type="ECO:0000313" key="11">
    <source>
        <dbReference type="EMBL" id="KHN51995.1"/>
    </source>
</evidence>
<dbReference type="SUPFAM" id="SSF161098">
    <property type="entry name" value="MetI-like"/>
    <property type="match status" value="1"/>
</dbReference>
<gene>
    <name evidence="11" type="ORF">OI69_09655</name>
</gene>
<evidence type="ECO:0000256" key="7">
    <source>
        <dbReference type="ARBA" id="ARBA00022989"/>
    </source>
</evidence>
<keyword evidence="12" id="KW-1185">Reference proteome</keyword>
<feature type="transmembrane region" description="Helical" evidence="9">
    <location>
        <begin position="36"/>
        <end position="57"/>
    </location>
</feature>
<feature type="transmembrane region" description="Helical" evidence="9">
    <location>
        <begin position="192"/>
        <end position="213"/>
    </location>
</feature>
<evidence type="ECO:0000256" key="2">
    <source>
        <dbReference type="ARBA" id="ARBA00007069"/>
    </source>
</evidence>
<feature type="transmembrane region" description="Helical" evidence="9">
    <location>
        <begin position="126"/>
        <end position="146"/>
    </location>
</feature>
<comment type="subcellular location">
    <subcellularLocation>
        <location evidence="1">Cell inner membrane</location>
        <topology evidence="1">Multi-pass membrane protein</topology>
    </subcellularLocation>
    <subcellularLocation>
        <location evidence="9">Cell membrane</location>
        <topology evidence="9">Multi-pass membrane protein</topology>
    </subcellularLocation>
</comment>
<feature type="transmembrane region" description="Helical" evidence="9">
    <location>
        <begin position="247"/>
        <end position="269"/>
    </location>
</feature>
<keyword evidence="6 9" id="KW-0812">Transmembrane</keyword>
<dbReference type="Pfam" id="PF00528">
    <property type="entry name" value="BPD_transp_1"/>
    <property type="match status" value="1"/>
</dbReference>
<dbReference type="EMBL" id="JSXC01000030">
    <property type="protein sequence ID" value="KHN51995.1"/>
    <property type="molecule type" value="Genomic_DNA"/>
</dbReference>
<keyword evidence="8 9" id="KW-0472">Membrane</keyword>
<evidence type="ECO:0000256" key="6">
    <source>
        <dbReference type="ARBA" id="ARBA00022692"/>
    </source>
</evidence>
<dbReference type="Proteomes" id="UP000053038">
    <property type="component" value="Unassembled WGS sequence"/>
</dbReference>
<evidence type="ECO:0000313" key="12">
    <source>
        <dbReference type="Proteomes" id="UP000053038"/>
    </source>
</evidence>
<dbReference type="CDD" id="cd06261">
    <property type="entry name" value="TM_PBP2"/>
    <property type="match status" value="1"/>
</dbReference>
<dbReference type="PANTHER" id="PTHR30151">
    <property type="entry name" value="ALKANE SULFONATE ABC TRANSPORTER-RELATED, MEMBRANE SUBUNIT"/>
    <property type="match status" value="1"/>
</dbReference>
<organism evidence="11 12">
    <name type="scientific">Pectobacterium fontis</name>
    <dbReference type="NCBI Taxonomy" id="2558042"/>
    <lineage>
        <taxon>Bacteria</taxon>
        <taxon>Pseudomonadati</taxon>
        <taxon>Pseudomonadota</taxon>
        <taxon>Gammaproteobacteria</taxon>
        <taxon>Enterobacterales</taxon>
        <taxon>Pectobacteriaceae</taxon>
        <taxon>Pectobacterium</taxon>
    </lineage>
</organism>
<proteinExistence type="inferred from homology"/>
<reference evidence="11 12" key="1">
    <citation type="submission" date="2014-10" db="EMBL/GenBank/DDBJ databases">
        <title>Genome sequence of Pectobacterium carotovorum M022.</title>
        <authorList>
            <person name="Chan K.-G."/>
            <person name="Tan W.-S."/>
        </authorList>
    </citation>
    <scope>NUCLEOTIDE SEQUENCE [LARGE SCALE GENOMIC DNA]</scope>
    <source>
        <strain evidence="11 12">M022</strain>
    </source>
</reference>
<dbReference type="GO" id="GO:0005886">
    <property type="term" value="C:plasma membrane"/>
    <property type="evidence" value="ECO:0007669"/>
    <property type="project" value="UniProtKB-SubCell"/>
</dbReference>
<dbReference type="Gene3D" id="1.10.3720.10">
    <property type="entry name" value="MetI-like"/>
    <property type="match status" value="1"/>
</dbReference>
<evidence type="ECO:0000259" key="10">
    <source>
        <dbReference type="PROSITE" id="PS50928"/>
    </source>
</evidence>
<dbReference type="InterPro" id="IPR035906">
    <property type="entry name" value="MetI-like_sf"/>
</dbReference>
<accession>A0A7V8IJ49</accession>
<dbReference type="GO" id="GO:0042918">
    <property type="term" value="P:alkanesulfonate transmembrane transport"/>
    <property type="evidence" value="ECO:0007669"/>
    <property type="project" value="UniProtKB-ARBA"/>
</dbReference>
<evidence type="ECO:0000256" key="5">
    <source>
        <dbReference type="ARBA" id="ARBA00022519"/>
    </source>
</evidence>
<feature type="transmembrane region" description="Helical" evidence="9">
    <location>
        <begin position="152"/>
        <end position="171"/>
    </location>
</feature>
<name>A0A7V8IJ49_9GAMM</name>
<sequence>MSEHRRQQRYASIPAVRNKIKKHTAPKLIAGKSSPFLMIIGPIILFLIWGFSSYTGILPENALTSPWGAINSAYHMLMDGTLYPQFLASAQRAYSGLGLGIIIGLTLALLAGLTRTGDILIDGIVQIKRAIPTLALIPLAILWLGIGEALKIVLITFSVIIPVYINTHSALKNIDIRYVELARTVGLSRLQFIRRVALPGALPGFFVGLRFAVTSCWAVLVVLEQINTTSGIGYLMNRARDYGQTDIIVVGLVVYMVLGLFSDGLVRFIQKRAMRYSKSIGS</sequence>
<keyword evidence="5" id="KW-0997">Cell inner membrane</keyword>
<dbReference type="FunFam" id="1.10.3720.10:FF:000003">
    <property type="entry name" value="Aliphatic sulfonate ABC transporter permease"/>
    <property type="match status" value="1"/>
</dbReference>
<keyword evidence="4" id="KW-1003">Cell membrane</keyword>
<dbReference type="AlphaFoldDB" id="A0A7V8IJ49"/>
<comment type="similarity">
    <text evidence="2">Belongs to the binding-protein-dependent transport system permease family. CysTW subfamily.</text>
</comment>
<keyword evidence="7 9" id="KW-1133">Transmembrane helix</keyword>
<dbReference type="PROSITE" id="PS50928">
    <property type="entry name" value="ABC_TM1"/>
    <property type="match status" value="1"/>
</dbReference>
<dbReference type="InterPro" id="IPR000515">
    <property type="entry name" value="MetI-like"/>
</dbReference>
<protein>
    <submittedName>
        <fullName evidence="11">ABC transporter permease</fullName>
    </submittedName>
</protein>
<dbReference type="PANTHER" id="PTHR30151:SF38">
    <property type="entry name" value="ALIPHATIC SULFONATES TRANSPORT PERMEASE PROTEIN SSUC-RELATED"/>
    <property type="match status" value="1"/>
</dbReference>
<feature type="domain" description="ABC transmembrane type-1" evidence="10">
    <location>
        <begin position="86"/>
        <end position="266"/>
    </location>
</feature>
<feature type="transmembrane region" description="Helical" evidence="9">
    <location>
        <begin position="93"/>
        <end position="114"/>
    </location>
</feature>
<evidence type="ECO:0000256" key="3">
    <source>
        <dbReference type="ARBA" id="ARBA00022448"/>
    </source>
</evidence>